<accession>A0ABU2MUV7</accession>
<reference evidence="2" key="1">
    <citation type="submission" date="2023-07" db="EMBL/GenBank/DDBJ databases">
        <title>30 novel species of actinomycetes from the DSMZ collection.</title>
        <authorList>
            <person name="Nouioui I."/>
        </authorList>
    </citation>
    <scope>NUCLEOTIDE SEQUENCE [LARGE SCALE GENOMIC DNA]</scope>
    <source>
        <strain evidence="2">DSM 44938</strain>
    </source>
</reference>
<gene>
    <name evidence="1" type="ORF">RM590_22475</name>
</gene>
<comment type="caution">
    <text evidence="1">The sequence shown here is derived from an EMBL/GenBank/DDBJ whole genome shotgun (WGS) entry which is preliminary data.</text>
</comment>
<evidence type="ECO:0000313" key="2">
    <source>
        <dbReference type="Proteomes" id="UP001183246"/>
    </source>
</evidence>
<protein>
    <submittedName>
        <fullName evidence="1">Uncharacterized protein</fullName>
    </submittedName>
</protein>
<dbReference type="EMBL" id="JAVREL010000014">
    <property type="protein sequence ID" value="MDT0345345.1"/>
    <property type="molecule type" value="Genomic_DNA"/>
</dbReference>
<dbReference type="Proteomes" id="UP001183246">
    <property type="component" value="Unassembled WGS sequence"/>
</dbReference>
<keyword evidence="2" id="KW-1185">Reference proteome</keyword>
<name>A0ABU2MUV7_9ACTN</name>
<sequence length="200" mass="22450">MTQWFSQFDYPGLGGWLDLPTHALDGAERAAQEVADREGERMHEYAEAVYPELKVIWEGMRERRAAPVVVYVPPVPLSTRPLVPVSAYVQARKCLPEERTVEAITELVSSLQPDRFGEAEITAVTLPAGPACRVQEVLMNDAGDDERRFMIEHIDYYVLPPECPEGMFKFSVTWSSFALGPDMTDTTDVMAASLRIEKRG</sequence>
<proteinExistence type="predicted"/>
<dbReference type="RefSeq" id="WP_311706479.1">
    <property type="nucleotide sequence ID" value="NZ_JAVREL010000014.1"/>
</dbReference>
<evidence type="ECO:0000313" key="1">
    <source>
        <dbReference type="EMBL" id="MDT0345345.1"/>
    </source>
</evidence>
<organism evidence="1 2">
    <name type="scientific">Streptomyces litchfieldiae</name>
    <dbReference type="NCBI Taxonomy" id="3075543"/>
    <lineage>
        <taxon>Bacteria</taxon>
        <taxon>Bacillati</taxon>
        <taxon>Actinomycetota</taxon>
        <taxon>Actinomycetes</taxon>
        <taxon>Kitasatosporales</taxon>
        <taxon>Streptomycetaceae</taxon>
        <taxon>Streptomyces</taxon>
    </lineage>
</organism>